<reference evidence="2 3" key="1">
    <citation type="submission" date="2019-09" db="EMBL/GenBank/DDBJ databases">
        <authorList>
            <person name="Chandra G."/>
            <person name="Truman W A."/>
        </authorList>
    </citation>
    <scope>NUCLEOTIDE SEQUENCE [LARGE SCALE GENOMIC DNA]</scope>
    <source>
        <strain evidence="2">PS631</strain>
    </source>
</reference>
<dbReference type="Proteomes" id="UP000399692">
    <property type="component" value="Unassembled WGS sequence"/>
</dbReference>
<proteinExistence type="predicted"/>
<gene>
    <name evidence="2" type="ORF">PS631_04625</name>
</gene>
<dbReference type="EMBL" id="CABVHF010000024">
    <property type="protein sequence ID" value="VVN25767.1"/>
    <property type="molecule type" value="Genomic_DNA"/>
</dbReference>
<feature type="region of interest" description="Disordered" evidence="1">
    <location>
        <begin position="1"/>
        <end position="22"/>
    </location>
</feature>
<accession>A0A5E6WBA7</accession>
<protein>
    <submittedName>
        <fullName evidence="2">Uncharacterized protein</fullName>
    </submittedName>
</protein>
<sequence length="274" mass="29813">MPGQGGKLVRRSDEGQPGQCRQLGGDGFGKAMRCVQAGAYSRAALGQFIHCRQRCANRSLGVVELGDERRDLLAESDRRGVHHVRAASLDQFVMARRQLGQPRRQLGNRWQQLIVHCLRRGNVHRGGEAIVRALRAVDVIIRVYRRLAAAALAGQLVGAPGDHFIDVHVALGAAAGLPHDQRELLVQLAIEHFVGGLFDQPGDIRRQVTVAVVDPCGGLLDQRQGVRNGQRHALLADGEVDQRALGLRAPVGVLRNFDRAQAVCFDTAHAAFTP</sequence>
<evidence type="ECO:0000313" key="3">
    <source>
        <dbReference type="Proteomes" id="UP000399692"/>
    </source>
</evidence>
<name>A0A5E6WBA7_PSEFL</name>
<dbReference type="AlphaFoldDB" id="A0A5E6WBA7"/>
<evidence type="ECO:0000313" key="2">
    <source>
        <dbReference type="EMBL" id="VVN25767.1"/>
    </source>
</evidence>
<organism evidence="2 3">
    <name type="scientific">Pseudomonas fluorescens</name>
    <dbReference type="NCBI Taxonomy" id="294"/>
    <lineage>
        <taxon>Bacteria</taxon>
        <taxon>Pseudomonadati</taxon>
        <taxon>Pseudomonadota</taxon>
        <taxon>Gammaproteobacteria</taxon>
        <taxon>Pseudomonadales</taxon>
        <taxon>Pseudomonadaceae</taxon>
        <taxon>Pseudomonas</taxon>
    </lineage>
</organism>
<evidence type="ECO:0000256" key="1">
    <source>
        <dbReference type="SAM" id="MobiDB-lite"/>
    </source>
</evidence>